<keyword evidence="3" id="KW-1185">Reference proteome</keyword>
<dbReference type="Pfam" id="PF06897">
    <property type="entry name" value="DUF1269"/>
    <property type="match status" value="1"/>
</dbReference>
<evidence type="ECO:0000313" key="3">
    <source>
        <dbReference type="Proteomes" id="UP000334019"/>
    </source>
</evidence>
<feature type="region of interest" description="Disordered" evidence="1">
    <location>
        <begin position="1"/>
        <end position="40"/>
    </location>
</feature>
<evidence type="ECO:0000313" key="2">
    <source>
        <dbReference type="EMBL" id="QGG96337.1"/>
    </source>
</evidence>
<organism evidence="2 3">
    <name type="scientific">Actinomarinicola tropica</name>
    <dbReference type="NCBI Taxonomy" id="2789776"/>
    <lineage>
        <taxon>Bacteria</taxon>
        <taxon>Bacillati</taxon>
        <taxon>Actinomycetota</taxon>
        <taxon>Acidimicrobiia</taxon>
        <taxon>Acidimicrobiales</taxon>
        <taxon>Iamiaceae</taxon>
        <taxon>Actinomarinicola</taxon>
    </lineage>
</organism>
<dbReference type="RefSeq" id="WP_153760441.1">
    <property type="nucleotide sequence ID" value="NZ_CP045851.1"/>
</dbReference>
<name>A0A5Q2RQC6_9ACTN</name>
<dbReference type="Proteomes" id="UP000334019">
    <property type="component" value="Chromosome"/>
</dbReference>
<feature type="compositionally biased region" description="Acidic residues" evidence="1">
    <location>
        <begin position="30"/>
        <end position="40"/>
    </location>
</feature>
<sequence length="209" mass="21765">MPIDDDGPLPGDEVSGSPLDDERSAPPVSPDDDEQHPEREDGEYLVAIVFDKPGRADEVLVNVANLAREGVVGVTDAVVITKGQDGRGRVQQTVEITTGRGALLGGWIGIIAGLFAGPAAPLVFAGGAAAGAIYGKFTDRGLDDGWIKDMAEWLEPGSSALLLLGSIKDKHTTLRELGRYEGKVVATDLPAGARAELEAALGSDLRTSP</sequence>
<reference evidence="2 3" key="1">
    <citation type="submission" date="2019-11" db="EMBL/GenBank/DDBJ databases">
        <authorList>
            <person name="He Y."/>
        </authorList>
    </citation>
    <scope>NUCLEOTIDE SEQUENCE [LARGE SCALE GENOMIC DNA]</scope>
    <source>
        <strain evidence="2 3">SCSIO 58843</strain>
    </source>
</reference>
<evidence type="ECO:0000256" key="1">
    <source>
        <dbReference type="SAM" id="MobiDB-lite"/>
    </source>
</evidence>
<dbReference type="KEGG" id="atq:GH723_15210"/>
<gene>
    <name evidence="2" type="ORF">GH723_15210</name>
</gene>
<dbReference type="InterPro" id="IPR009200">
    <property type="entry name" value="DUF1269_membrane"/>
</dbReference>
<accession>A0A5Q2RQC6</accession>
<protein>
    <submittedName>
        <fullName evidence="2">DUF1269 domain-containing protein</fullName>
    </submittedName>
</protein>
<dbReference type="EMBL" id="CP045851">
    <property type="protein sequence ID" value="QGG96337.1"/>
    <property type="molecule type" value="Genomic_DNA"/>
</dbReference>
<proteinExistence type="predicted"/>
<dbReference type="AlphaFoldDB" id="A0A5Q2RQC6"/>